<feature type="region of interest" description="Disordered" evidence="6">
    <location>
        <begin position="1"/>
        <end position="55"/>
    </location>
</feature>
<feature type="compositionally biased region" description="Polar residues" evidence="6">
    <location>
        <begin position="1"/>
        <end position="19"/>
    </location>
</feature>
<gene>
    <name evidence="7" type="ORF">FH972_007201</name>
</gene>
<evidence type="ECO:0000313" key="8">
    <source>
        <dbReference type="Proteomes" id="UP000327013"/>
    </source>
</evidence>
<evidence type="ECO:0000256" key="1">
    <source>
        <dbReference type="ARBA" id="ARBA00004123"/>
    </source>
</evidence>
<keyword evidence="2" id="KW-0805">Transcription regulation</keyword>
<feature type="region of interest" description="VHIID" evidence="5">
    <location>
        <begin position="387"/>
        <end position="452"/>
    </location>
</feature>
<dbReference type="PROSITE" id="PS50985">
    <property type="entry name" value="GRAS"/>
    <property type="match status" value="1"/>
</dbReference>
<evidence type="ECO:0000256" key="4">
    <source>
        <dbReference type="ARBA" id="ARBA00023242"/>
    </source>
</evidence>
<proteinExistence type="inferred from homology"/>
<keyword evidence="4" id="KW-0539">Nucleus</keyword>
<feature type="short sequence motif" description="VHIID" evidence="5">
    <location>
        <begin position="418"/>
        <end position="422"/>
    </location>
</feature>
<dbReference type="EMBL" id="CM017323">
    <property type="protein sequence ID" value="KAE8021297.1"/>
    <property type="molecule type" value="Genomic_DNA"/>
</dbReference>
<dbReference type="Pfam" id="PF03514">
    <property type="entry name" value="GRAS"/>
    <property type="match status" value="1"/>
</dbReference>
<evidence type="ECO:0000256" key="6">
    <source>
        <dbReference type="SAM" id="MobiDB-lite"/>
    </source>
</evidence>
<dbReference type="Proteomes" id="UP000327013">
    <property type="component" value="Chromosome 3"/>
</dbReference>
<sequence>MINSLCGSVGTLKSENSCTKPPPTSPNESVSESKKTTTTCNSTAPPSSDLEQNSLTPTSLNLPNLKFELDIGDDEVPSPTSSLWESFFSDQLDGDYMISSPVRNYPSPQASAYSFNYNYAQAMQGQSTLSGSSPPRFSSTQIGPFTSTQKGKGRSPLHKVFNSPNNQYMKPENLSVLSSIEEFLDDYGRHEYEYPAATKLLGIGSSSHYDMPIMVPAVDGLTMNNSSTLDSQAAPERDIYDQMGMGIMSSAPLSQQLQQERLQEKQLLQKQTQEQTPEQQHQNLNHSLMVPAVAVPVGSEQEHDSGLQLVHLLLACAEAVAKEDYMLARRYLHHLNRVVTTLGDSMQRVASCFTEALSARLAATLPSTAKPTRNPFPPNSLEVLKIYQIVYQACPYIKFAHFTANQAIFEAFEAEERVHVIDLDILQGYQWPAFMQALGARPGEAQFLRITGVGSSIESVRETGRCLTELAHTLHIPFEYHPVGEQLEDLKPHMFNRRVGGALAVNSVNRLHRVPGNCLGNLLAMIRDQAPNIVTLVEQEASHNGPYFLGRFLEALHYYSAIFDSLAATFPADSAQRAKVEQYIFAPEIRNIVACEGAERIERHERLEKWRKIMEGKGFRGVPLSANAVTQSKILLGLYSCDGYRLTEDTGCLLLGWQDRALIAASAWRC</sequence>
<keyword evidence="3" id="KW-0804">Transcription</keyword>
<keyword evidence="8" id="KW-1185">Reference proteome</keyword>
<dbReference type="AlphaFoldDB" id="A0A5N6QUM9"/>
<organism evidence="7 8">
    <name type="scientific">Carpinus fangiana</name>
    <dbReference type="NCBI Taxonomy" id="176857"/>
    <lineage>
        <taxon>Eukaryota</taxon>
        <taxon>Viridiplantae</taxon>
        <taxon>Streptophyta</taxon>
        <taxon>Embryophyta</taxon>
        <taxon>Tracheophyta</taxon>
        <taxon>Spermatophyta</taxon>
        <taxon>Magnoliopsida</taxon>
        <taxon>eudicotyledons</taxon>
        <taxon>Gunneridae</taxon>
        <taxon>Pentapetalae</taxon>
        <taxon>rosids</taxon>
        <taxon>fabids</taxon>
        <taxon>Fagales</taxon>
        <taxon>Betulaceae</taxon>
        <taxon>Carpinus</taxon>
    </lineage>
</organism>
<feature type="region of interest" description="SAW" evidence="5">
    <location>
        <begin position="594"/>
        <end position="669"/>
    </location>
</feature>
<evidence type="ECO:0000256" key="2">
    <source>
        <dbReference type="ARBA" id="ARBA00023015"/>
    </source>
</evidence>
<comment type="caution">
    <text evidence="5">Lacks conserved residue(s) required for the propagation of feature annotation.</text>
</comment>
<dbReference type="PANTHER" id="PTHR31636">
    <property type="entry name" value="OSJNBA0084A10.13 PROTEIN-RELATED"/>
    <property type="match status" value="1"/>
</dbReference>
<evidence type="ECO:0000256" key="3">
    <source>
        <dbReference type="ARBA" id="ARBA00023163"/>
    </source>
</evidence>
<protein>
    <submittedName>
        <fullName evidence="7">Uncharacterized protein</fullName>
    </submittedName>
</protein>
<dbReference type="InterPro" id="IPR005202">
    <property type="entry name" value="TF_GRAS"/>
</dbReference>
<dbReference type="GO" id="GO:0005634">
    <property type="term" value="C:nucleus"/>
    <property type="evidence" value="ECO:0007669"/>
    <property type="project" value="UniProtKB-SubCell"/>
</dbReference>
<evidence type="ECO:0000313" key="7">
    <source>
        <dbReference type="EMBL" id="KAE8021297.1"/>
    </source>
</evidence>
<dbReference type="OrthoDB" id="1936481at2759"/>
<comment type="similarity">
    <text evidence="5">Belongs to the GRAS family.</text>
</comment>
<evidence type="ECO:0000256" key="5">
    <source>
        <dbReference type="PROSITE-ProRule" id="PRU01191"/>
    </source>
</evidence>
<name>A0A5N6QUM9_9ROSI</name>
<feature type="compositionally biased region" description="Polar residues" evidence="6">
    <location>
        <begin position="40"/>
        <end position="55"/>
    </location>
</feature>
<feature type="short sequence motif" description="LxCxE motif" evidence="5">
    <location>
        <begin position="314"/>
        <end position="318"/>
    </location>
</feature>
<comment type="subcellular location">
    <subcellularLocation>
        <location evidence="1">Nucleus</location>
    </subcellularLocation>
</comment>
<accession>A0A5N6QUM9</accession>
<reference evidence="7 8" key="1">
    <citation type="submission" date="2019-06" db="EMBL/GenBank/DDBJ databases">
        <title>A chromosomal-level reference genome of Carpinus fangiana (Coryloideae, Betulaceae).</title>
        <authorList>
            <person name="Yang X."/>
            <person name="Wang Z."/>
            <person name="Zhang L."/>
            <person name="Hao G."/>
            <person name="Liu J."/>
            <person name="Yang Y."/>
        </authorList>
    </citation>
    <scope>NUCLEOTIDE SEQUENCE [LARGE SCALE GENOMIC DNA]</scope>
    <source>
        <strain evidence="7">Cfa_2016G</strain>
        <tissue evidence="7">Leaf</tissue>
    </source>
</reference>